<feature type="region of interest" description="Disordered" evidence="2">
    <location>
        <begin position="305"/>
        <end position="400"/>
    </location>
</feature>
<accession>A0A482WWQ1</accession>
<dbReference type="PANTHER" id="PTHR11579">
    <property type="entry name" value="PROTEIN-L-ISOASPARTATE O-METHYLTRANSFERASE"/>
    <property type="match status" value="1"/>
</dbReference>
<keyword evidence="4" id="KW-1185">Reference proteome</keyword>
<dbReference type="AlphaFoldDB" id="A0A482WWQ1"/>
<gene>
    <name evidence="3" type="ORF">LSTR_LSTR007138</name>
</gene>
<proteinExistence type="inferred from homology"/>
<comment type="similarity">
    <text evidence="1">Belongs to the methyltransferase superfamily. L-isoaspartyl/D-aspartyl protein methyltransferase family.</text>
</comment>
<dbReference type="Proteomes" id="UP000291343">
    <property type="component" value="Unassembled WGS sequence"/>
</dbReference>
<dbReference type="InterPro" id="IPR000682">
    <property type="entry name" value="PCMT"/>
</dbReference>
<sequence>MGSAVSTGHDNDDLIDNLVQGSYIKTAPVEEVFRAVDRAFYYLPEHRDNAYHDLAWKNGNLHLSAPCVYCEVMESLELKPGLSFLNIGSGTGYFNTMAGLILGANGTNHGIEMFEDNVQYANMKLEEFKRTAPAIDSFEFCEPKFVTGNGFCLPFGCQLYDRVYCGAAVPETHASHVQSFLKIGGILVMPYNNHLVQMRRLSFTQYDFSIVLPVSFATLRMPDATEAQQTVSLPELASVLSLKEVCRIAVRRLIRAGVEPAQPPPQMPAATGPLRRKRQQQMIVAKLCQMSDDETVDCYQFFRPTNRRNGLDDEDEEEDEEEDEGVEEEEEEEEGEEEGAESASMIIAQRRKVAKREKFDSGLGEEMENGKGLTSEEEEEEEEDDDSDDSEIGEQNAREAVRRKAIMVRQLKARREAERVKRRNCRADYGPQMRNSIMQLPLPKELKAYLNFYRDF</sequence>
<dbReference type="Gene3D" id="3.40.50.150">
    <property type="entry name" value="Vaccinia Virus protein VP39"/>
    <property type="match status" value="1"/>
</dbReference>
<dbReference type="PANTHER" id="PTHR11579:SF9">
    <property type="entry name" value="PROTEIN-L-ISOASPARTATE O-METHYLTRANSFERASE"/>
    <property type="match status" value="1"/>
</dbReference>
<evidence type="ECO:0000313" key="4">
    <source>
        <dbReference type="Proteomes" id="UP000291343"/>
    </source>
</evidence>
<evidence type="ECO:0000313" key="3">
    <source>
        <dbReference type="EMBL" id="RZF37776.1"/>
    </source>
</evidence>
<dbReference type="OrthoDB" id="10257972at2759"/>
<dbReference type="GO" id="GO:0004719">
    <property type="term" value="F:protein-L-isoaspartate (D-aspartate) O-methyltransferase activity"/>
    <property type="evidence" value="ECO:0007669"/>
    <property type="project" value="InterPro"/>
</dbReference>
<dbReference type="GO" id="GO:0005737">
    <property type="term" value="C:cytoplasm"/>
    <property type="evidence" value="ECO:0007669"/>
    <property type="project" value="TreeGrafter"/>
</dbReference>
<feature type="compositionally biased region" description="Acidic residues" evidence="2">
    <location>
        <begin position="312"/>
        <end position="340"/>
    </location>
</feature>
<name>A0A482WWQ1_LAOST</name>
<comment type="caution">
    <text evidence="3">The sequence shown here is derived from an EMBL/GenBank/DDBJ whole genome shotgun (WGS) entry which is preliminary data.</text>
</comment>
<evidence type="ECO:0008006" key="5">
    <source>
        <dbReference type="Google" id="ProtNLM"/>
    </source>
</evidence>
<evidence type="ECO:0000256" key="1">
    <source>
        <dbReference type="ARBA" id="ARBA00005369"/>
    </source>
</evidence>
<dbReference type="SMR" id="A0A482WWQ1"/>
<feature type="compositionally biased region" description="Acidic residues" evidence="2">
    <location>
        <begin position="375"/>
        <end position="392"/>
    </location>
</feature>
<dbReference type="STRING" id="195883.A0A482WWQ1"/>
<reference evidence="3 4" key="1">
    <citation type="journal article" date="2017" name="Gigascience">
        <title>Genome sequence of the small brown planthopper, Laodelphax striatellus.</title>
        <authorList>
            <person name="Zhu J."/>
            <person name="Jiang F."/>
            <person name="Wang X."/>
            <person name="Yang P."/>
            <person name="Bao Y."/>
            <person name="Zhao W."/>
            <person name="Wang W."/>
            <person name="Lu H."/>
            <person name="Wang Q."/>
            <person name="Cui N."/>
            <person name="Li J."/>
            <person name="Chen X."/>
            <person name="Luo L."/>
            <person name="Yu J."/>
            <person name="Kang L."/>
            <person name="Cui F."/>
        </authorList>
    </citation>
    <scope>NUCLEOTIDE SEQUENCE [LARGE SCALE GENOMIC DNA]</scope>
    <source>
        <strain evidence="3">Lst14</strain>
    </source>
</reference>
<dbReference type="SUPFAM" id="SSF53335">
    <property type="entry name" value="S-adenosyl-L-methionine-dependent methyltransferases"/>
    <property type="match status" value="1"/>
</dbReference>
<organism evidence="3 4">
    <name type="scientific">Laodelphax striatellus</name>
    <name type="common">Small brown planthopper</name>
    <name type="synonym">Delphax striatella</name>
    <dbReference type="NCBI Taxonomy" id="195883"/>
    <lineage>
        <taxon>Eukaryota</taxon>
        <taxon>Metazoa</taxon>
        <taxon>Ecdysozoa</taxon>
        <taxon>Arthropoda</taxon>
        <taxon>Hexapoda</taxon>
        <taxon>Insecta</taxon>
        <taxon>Pterygota</taxon>
        <taxon>Neoptera</taxon>
        <taxon>Paraneoptera</taxon>
        <taxon>Hemiptera</taxon>
        <taxon>Auchenorrhyncha</taxon>
        <taxon>Fulgoroidea</taxon>
        <taxon>Delphacidae</taxon>
        <taxon>Criomorphinae</taxon>
        <taxon>Laodelphax</taxon>
    </lineage>
</organism>
<dbReference type="InterPro" id="IPR029063">
    <property type="entry name" value="SAM-dependent_MTases_sf"/>
</dbReference>
<dbReference type="EMBL" id="QKKF02023298">
    <property type="protein sequence ID" value="RZF37776.1"/>
    <property type="molecule type" value="Genomic_DNA"/>
</dbReference>
<evidence type="ECO:0000256" key="2">
    <source>
        <dbReference type="SAM" id="MobiDB-lite"/>
    </source>
</evidence>
<protein>
    <recommendedName>
        <fullName evidence="5">SOCS box domain-containing protein</fullName>
    </recommendedName>
</protein>
<dbReference type="InParanoid" id="A0A482WWQ1"/>
<dbReference type="Pfam" id="PF01135">
    <property type="entry name" value="PCMT"/>
    <property type="match status" value="1"/>
</dbReference>